<proteinExistence type="predicted"/>
<evidence type="ECO:0000313" key="4">
    <source>
        <dbReference type="EMBL" id="MFC5271449.1"/>
    </source>
</evidence>
<feature type="domain" description="Helicase ATP-binding" evidence="2">
    <location>
        <begin position="334"/>
        <end position="496"/>
    </location>
</feature>
<feature type="domain" description="Helicase C-terminal" evidence="3">
    <location>
        <begin position="555"/>
        <end position="712"/>
    </location>
</feature>
<dbReference type="Pfam" id="PF00271">
    <property type="entry name" value="Helicase_C"/>
    <property type="match status" value="1"/>
</dbReference>
<dbReference type="RefSeq" id="WP_378017811.1">
    <property type="nucleotide sequence ID" value="NZ_JBHSKT010000007.1"/>
</dbReference>
<dbReference type="CDD" id="cd09203">
    <property type="entry name" value="PLDc_N_DEXD_b1"/>
    <property type="match status" value="1"/>
</dbReference>
<feature type="domain" description="PLD phosphodiesterase" evidence="1">
    <location>
        <begin position="218"/>
        <end position="249"/>
    </location>
</feature>
<dbReference type="SUPFAM" id="SSF52540">
    <property type="entry name" value="P-loop containing nucleoside triphosphate hydrolases"/>
    <property type="match status" value="1"/>
</dbReference>
<dbReference type="InterPro" id="IPR001650">
    <property type="entry name" value="Helicase_C-like"/>
</dbReference>
<sequence>MLKEGIYEQLINTSLQEKINQISVDRFYINQTSLDKEEAANVLSTYLIDLIQFALKEIKEENSVQKQIVFCNEIIVFIDKKVNLDSSDSIIALEGQILTAVLNKIGKTDKQLEDDLKRKIPQTGLSVSTLFTGNNSDISIDTEIERDILSADKILWIVSFIRWSGLRIFEKALKEFTAREGAELKIITTTYMGATEARALEFLSQLPRTQIKISYQTKIERLHAKAYIFDRNTGFNSAYIGSSNLSRSALTKGLEWNLRITSQENPHIIEKSKATFEHYWNSIDFEDFQIGGLTKFKAALQQEKQRDQSISLTNYFQISPFPFQKEILEKLAVEREFYGKFRNLIVAATGTGKTVISAFDYQRFNQNQKGKANLLFVAHRKEILEQAIGTFRAVLGAGYRDFGQLWVGDYKPQEGDLKHLFISVQTFNSQKEFFANRLSKDYYDFIIIDEAHHSQADTYRPIFELFEPQILLGLTATPERMDGKSLLPDFSDKIAAEIRLADALTLKLLSPFQYFCIADNSVNLKDVKWSAGKYDTTELTHCLTTRKRVSLIINAVNHYLTDPFETKTIGFCTSKVHAQFMADSFNQAGFKAICLVSGNGTDDDRSNIRQKLISGEVNFVFVVDIFNEGVDIPEIDTVLFLRPTESLTIFLQQLGRGLRLSEGKECLTVLDFVSQAHANYNFAEKFRALVGKSKDNIQKEIENSFPHLPAGSNIRMEHQAKSYILENIRNAVFNAKRLRKEISQFQTHSHLPLTLANFLEHHHLDIRTIYSNNSWSNLKRDAGVIQFEPTGNFDQISRGLKRLVHIDSPRYLNFISELIKADFKYIRNQEEDEQLALMFYYDIWQKGIGEFEFASIEEGIKEIANYPILAEEIKEIISYLRNHLNHTTKEIDLNYPLSLEVHARYPRDEILCAFGLSTPEKQFTSREGVVPIKHLNTELLMVTLNKSDKDFSPSTQYEDYAITEKIFHWQSQNKTAPESSVGISYIKHKENQKNLLLFVREEKKDNYGFTSPYHFLGSVDYISHSGSKPMSINWQLEEPMPPYLWKAAAKMAVG</sequence>
<dbReference type="InterPro" id="IPR021835">
    <property type="entry name" value="DUF3427"/>
</dbReference>
<dbReference type="Gene3D" id="3.40.50.300">
    <property type="entry name" value="P-loop containing nucleotide triphosphate hydrolases"/>
    <property type="match status" value="2"/>
</dbReference>
<dbReference type="EMBL" id="JBHSKT010000007">
    <property type="protein sequence ID" value="MFC5271449.1"/>
    <property type="molecule type" value="Genomic_DNA"/>
</dbReference>
<dbReference type="PANTHER" id="PTHR47962:SF7">
    <property type="entry name" value="MITOCHONDRIAL ATP-DEPENDENT HELICASE IRC3-RELATED"/>
    <property type="match status" value="1"/>
</dbReference>
<comment type="caution">
    <text evidence="4">The sequence shown here is derived from an EMBL/GenBank/DDBJ whole genome shotgun (WGS) entry which is preliminary data.</text>
</comment>
<accession>A0ABW0EAU9</accession>
<gene>
    <name evidence="4" type="ORF">ACFPIB_12560</name>
</gene>
<dbReference type="CDD" id="cd18032">
    <property type="entry name" value="DEXHc_RE_I_III_res"/>
    <property type="match status" value="1"/>
</dbReference>
<protein>
    <submittedName>
        <fullName evidence="4">DUF3427 domain-containing protein</fullName>
    </submittedName>
</protein>
<reference evidence="5" key="1">
    <citation type="journal article" date="2019" name="Int. J. Syst. Evol. Microbiol.">
        <title>The Global Catalogue of Microorganisms (GCM) 10K type strain sequencing project: providing services to taxonomists for standard genome sequencing and annotation.</title>
        <authorList>
            <consortium name="The Broad Institute Genomics Platform"/>
            <consortium name="The Broad Institute Genome Sequencing Center for Infectious Disease"/>
            <person name="Wu L."/>
            <person name="Ma J."/>
        </authorList>
    </citation>
    <scope>NUCLEOTIDE SEQUENCE [LARGE SCALE GENOMIC DNA]</scope>
    <source>
        <strain evidence="5">KACC 12602</strain>
    </source>
</reference>
<dbReference type="Gene3D" id="3.30.870.10">
    <property type="entry name" value="Endonuclease Chain A"/>
    <property type="match status" value="1"/>
</dbReference>
<dbReference type="CDD" id="cd18799">
    <property type="entry name" value="SF2_C_EcoAI-like"/>
    <property type="match status" value="1"/>
</dbReference>
<dbReference type="PROSITE" id="PS51194">
    <property type="entry name" value="HELICASE_CTER"/>
    <property type="match status" value="1"/>
</dbReference>
<dbReference type="SUPFAM" id="SSF56024">
    <property type="entry name" value="Phospholipase D/nuclease"/>
    <property type="match status" value="1"/>
</dbReference>
<evidence type="ECO:0000259" key="3">
    <source>
        <dbReference type="PROSITE" id="PS51194"/>
    </source>
</evidence>
<keyword evidence="5" id="KW-1185">Reference proteome</keyword>
<dbReference type="InterPro" id="IPR014001">
    <property type="entry name" value="Helicase_ATP-bd"/>
</dbReference>
<dbReference type="InterPro" id="IPR052511">
    <property type="entry name" value="ATP-dep_Helicase"/>
</dbReference>
<dbReference type="InterPro" id="IPR006935">
    <property type="entry name" value="Helicase/UvrB_N"/>
</dbReference>
<dbReference type="Proteomes" id="UP001596161">
    <property type="component" value="Unassembled WGS sequence"/>
</dbReference>
<dbReference type="SMART" id="SM00487">
    <property type="entry name" value="DEXDc"/>
    <property type="match status" value="1"/>
</dbReference>
<dbReference type="InterPro" id="IPR001736">
    <property type="entry name" value="PLipase_D/transphosphatidylase"/>
</dbReference>
<dbReference type="SMART" id="SM00490">
    <property type="entry name" value="HELICc"/>
    <property type="match status" value="1"/>
</dbReference>
<evidence type="ECO:0000259" key="1">
    <source>
        <dbReference type="PROSITE" id="PS50035"/>
    </source>
</evidence>
<evidence type="ECO:0000313" key="5">
    <source>
        <dbReference type="Proteomes" id="UP001596161"/>
    </source>
</evidence>
<dbReference type="PROSITE" id="PS51192">
    <property type="entry name" value="HELICASE_ATP_BIND_1"/>
    <property type="match status" value="1"/>
</dbReference>
<name>A0ABW0EAU9_9BACT</name>
<dbReference type="Pfam" id="PF11907">
    <property type="entry name" value="DUF3427"/>
    <property type="match status" value="1"/>
</dbReference>
<dbReference type="Pfam" id="PF13091">
    <property type="entry name" value="PLDc_2"/>
    <property type="match status" value="1"/>
</dbReference>
<evidence type="ECO:0000259" key="2">
    <source>
        <dbReference type="PROSITE" id="PS51192"/>
    </source>
</evidence>
<dbReference type="PROSITE" id="PS50035">
    <property type="entry name" value="PLD"/>
    <property type="match status" value="1"/>
</dbReference>
<dbReference type="InterPro" id="IPR025202">
    <property type="entry name" value="PLD-like_dom"/>
</dbReference>
<dbReference type="Pfam" id="PF04851">
    <property type="entry name" value="ResIII"/>
    <property type="match status" value="1"/>
</dbReference>
<organism evidence="4 5">
    <name type="scientific">Adhaeribacter terreus</name>
    <dbReference type="NCBI Taxonomy" id="529703"/>
    <lineage>
        <taxon>Bacteria</taxon>
        <taxon>Pseudomonadati</taxon>
        <taxon>Bacteroidota</taxon>
        <taxon>Cytophagia</taxon>
        <taxon>Cytophagales</taxon>
        <taxon>Hymenobacteraceae</taxon>
        <taxon>Adhaeribacter</taxon>
    </lineage>
</organism>
<dbReference type="PANTHER" id="PTHR47962">
    <property type="entry name" value="ATP-DEPENDENT HELICASE LHR-RELATED-RELATED"/>
    <property type="match status" value="1"/>
</dbReference>
<dbReference type="InterPro" id="IPR027417">
    <property type="entry name" value="P-loop_NTPase"/>
</dbReference>